<dbReference type="GO" id="GO:0016987">
    <property type="term" value="F:sigma factor activity"/>
    <property type="evidence" value="ECO:0007669"/>
    <property type="project" value="UniProtKB-KW"/>
</dbReference>
<dbReference type="EMBL" id="JABFJV010000105">
    <property type="protein sequence ID" value="NOK35346.1"/>
    <property type="molecule type" value="Genomic_DNA"/>
</dbReference>
<evidence type="ECO:0000259" key="7">
    <source>
        <dbReference type="Pfam" id="PF08281"/>
    </source>
</evidence>
<dbReference type="PANTHER" id="PTHR43133:SF8">
    <property type="entry name" value="RNA POLYMERASE SIGMA FACTOR HI_1459-RELATED"/>
    <property type="match status" value="1"/>
</dbReference>
<keyword evidence="4" id="KW-0238">DNA-binding</keyword>
<dbReference type="Proteomes" id="UP000563426">
    <property type="component" value="Unassembled WGS sequence"/>
</dbReference>
<dbReference type="CDD" id="cd06171">
    <property type="entry name" value="Sigma70_r4"/>
    <property type="match status" value="1"/>
</dbReference>
<dbReference type="Gene3D" id="1.10.10.10">
    <property type="entry name" value="Winged helix-like DNA-binding domain superfamily/Winged helix DNA-binding domain"/>
    <property type="match status" value="1"/>
</dbReference>
<evidence type="ECO:0000256" key="5">
    <source>
        <dbReference type="ARBA" id="ARBA00023163"/>
    </source>
</evidence>
<evidence type="ECO:0000313" key="10">
    <source>
        <dbReference type="Proteomes" id="UP000528460"/>
    </source>
</evidence>
<evidence type="ECO:0000256" key="4">
    <source>
        <dbReference type="ARBA" id="ARBA00023125"/>
    </source>
</evidence>
<proteinExistence type="inferred from homology"/>
<evidence type="ECO:0000256" key="3">
    <source>
        <dbReference type="ARBA" id="ARBA00023082"/>
    </source>
</evidence>
<evidence type="ECO:0000313" key="11">
    <source>
        <dbReference type="Proteomes" id="UP000563426"/>
    </source>
</evidence>
<keyword evidence="2" id="KW-0805">Transcription regulation</keyword>
<dbReference type="GO" id="GO:0003677">
    <property type="term" value="F:DNA binding"/>
    <property type="evidence" value="ECO:0007669"/>
    <property type="project" value="UniProtKB-KW"/>
</dbReference>
<dbReference type="Proteomes" id="UP000528460">
    <property type="component" value="Unassembled WGS sequence"/>
</dbReference>
<evidence type="ECO:0000256" key="2">
    <source>
        <dbReference type="ARBA" id="ARBA00023015"/>
    </source>
</evidence>
<feature type="domain" description="RNA polymerase sigma-70 region 2" evidence="6">
    <location>
        <begin position="16"/>
        <end position="84"/>
    </location>
</feature>
<evidence type="ECO:0000259" key="6">
    <source>
        <dbReference type="Pfam" id="PF04542"/>
    </source>
</evidence>
<reference evidence="10 11" key="1">
    <citation type="submission" date="2020-05" db="EMBL/GenBank/DDBJ databases">
        <authorList>
            <person name="Whitworth D."/>
        </authorList>
    </citation>
    <scope>NUCLEOTIDE SEQUENCE [LARGE SCALE GENOMIC DNA]</scope>
    <source>
        <strain evidence="9 11">AB043B</strain>
        <strain evidence="8 10">CA046A</strain>
    </source>
</reference>
<dbReference type="EMBL" id="JABFJW010000132">
    <property type="protein sequence ID" value="NOK10976.1"/>
    <property type="molecule type" value="Genomic_DNA"/>
</dbReference>
<dbReference type="PANTHER" id="PTHR43133">
    <property type="entry name" value="RNA POLYMERASE ECF-TYPE SIGMA FACTO"/>
    <property type="match status" value="1"/>
</dbReference>
<dbReference type="Pfam" id="PF08281">
    <property type="entry name" value="Sigma70_r4_2"/>
    <property type="match status" value="1"/>
</dbReference>
<gene>
    <name evidence="9" type="ORF">HMI49_19265</name>
    <name evidence="8" type="ORF">HNS30_18210</name>
</gene>
<dbReference type="InterPro" id="IPR039425">
    <property type="entry name" value="RNA_pol_sigma-70-like"/>
</dbReference>
<dbReference type="InterPro" id="IPR007627">
    <property type="entry name" value="RNA_pol_sigma70_r2"/>
</dbReference>
<dbReference type="GO" id="GO:0006352">
    <property type="term" value="P:DNA-templated transcription initiation"/>
    <property type="evidence" value="ECO:0007669"/>
    <property type="project" value="InterPro"/>
</dbReference>
<dbReference type="OrthoDB" id="9794372at2"/>
<dbReference type="SUPFAM" id="SSF88659">
    <property type="entry name" value="Sigma3 and sigma4 domains of RNA polymerase sigma factors"/>
    <property type="match status" value="1"/>
</dbReference>
<dbReference type="InterPro" id="IPR036388">
    <property type="entry name" value="WH-like_DNA-bd_sf"/>
</dbReference>
<evidence type="ECO:0000313" key="8">
    <source>
        <dbReference type="EMBL" id="NOK10976.1"/>
    </source>
</evidence>
<dbReference type="InterPro" id="IPR014284">
    <property type="entry name" value="RNA_pol_sigma-70_dom"/>
</dbReference>
<dbReference type="InterPro" id="IPR013249">
    <property type="entry name" value="RNA_pol_sigma70_r4_t2"/>
</dbReference>
<dbReference type="InterPro" id="IPR013325">
    <property type="entry name" value="RNA_pol_sigma_r2"/>
</dbReference>
<name>A0A3A8IF07_9BACT</name>
<keyword evidence="3" id="KW-0731">Sigma factor</keyword>
<accession>A0A3A8IF07</accession>
<sequence>MGPHAAVLAFPTLDDLYAQHRPRALAIARRIVGDTDDAEDVVQDVFLRLSRQPPGLDGRATWTTWLHRVMVNSSINWLRARRRRERLTHAPQETVSPEAHAMGTQMQRHFHEALEEVNPQQRQVLYLREVRGLGSAEIARLLRIPEGTVKSALHRGRQRALTVMEERGQRP</sequence>
<dbReference type="SUPFAM" id="SSF88946">
    <property type="entry name" value="Sigma2 domain of RNA polymerase sigma factors"/>
    <property type="match status" value="1"/>
</dbReference>
<comment type="similarity">
    <text evidence="1">Belongs to the sigma-70 factor family. ECF subfamily.</text>
</comment>
<dbReference type="Pfam" id="PF04542">
    <property type="entry name" value="Sigma70_r2"/>
    <property type="match status" value="1"/>
</dbReference>
<protein>
    <submittedName>
        <fullName evidence="9">RNA polymerase sigma factor</fullName>
    </submittedName>
</protein>
<evidence type="ECO:0000313" key="9">
    <source>
        <dbReference type="EMBL" id="NOK35346.1"/>
    </source>
</evidence>
<dbReference type="InterPro" id="IPR013324">
    <property type="entry name" value="RNA_pol_sigma_r3/r4-like"/>
</dbReference>
<dbReference type="Gene3D" id="1.10.1740.10">
    <property type="match status" value="1"/>
</dbReference>
<dbReference type="AlphaFoldDB" id="A0A3A8IF07"/>
<dbReference type="NCBIfam" id="TIGR02937">
    <property type="entry name" value="sigma70-ECF"/>
    <property type="match status" value="1"/>
</dbReference>
<dbReference type="RefSeq" id="WP_120525684.1">
    <property type="nucleotide sequence ID" value="NZ_CP102577.1"/>
</dbReference>
<keyword evidence="5" id="KW-0804">Transcription</keyword>
<keyword evidence="11" id="KW-1185">Reference proteome</keyword>
<comment type="caution">
    <text evidence="9">The sequence shown here is derived from an EMBL/GenBank/DDBJ whole genome shotgun (WGS) entry which is preliminary data.</text>
</comment>
<evidence type="ECO:0000256" key="1">
    <source>
        <dbReference type="ARBA" id="ARBA00010641"/>
    </source>
</evidence>
<feature type="domain" description="RNA polymerase sigma factor 70 region 4 type 2" evidence="7">
    <location>
        <begin position="110"/>
        <end position="159"/>
    </location>
</feature>
<organism evidence="9 11">
    <name type="scientific">Corallococcus exercitus</name>
    <dbReference type="NCBI Taxonomy" id="2316736"/>
    <lineage>
        <taxon>Bacteria</taxon>
        <taxon>Pseudomonadati</taxon>
        <taxon>Myxococcota</taxon>
        <taxon>Myxococcia</taxon>
        <taxon>Myxococcales</taxon>
        <taxon>Cystobacterineae</taxon>
        <taxon>Myxococcaceae</taxon>
        <taxon>Corallococcus</taxon>
    </lineage>
</organism>